<dbReference type="InterPro" id="IPR000073">
    <property type="entry name" value="AB_hydrolase_1"/>
</dbReference>
<dbReference type="Proteomes" id="UP000237752">
    <property type="component" value="Unassembled WGS sequence"/>
</dbReference>
<proteinExistence type="predicted"/>
<organism evidence="3 4">
    <name type="scientific">Antricoccus suffuscus</name>
    <dbReference type="NCBI Taxonomy" id="1629062"/>
    <lineage>
        <taxon>Bacteria</taxon>
        <taxon>Bacillati</taxon>
        <taxon>Actinomycetota</taxon>
        <taxon>Actinomycetes</taxon>
        <taxon>Geodermatophilales</taxon>
        <taxon>Antricoccaceae</taxon>
        <taxon>Antricoccus</taxon>
    </lineage>
</organism>
<dbReference type="EMBL" id="PVUE01000005">
    <property type="protein sequence ID" value="PRZ42567.1"/>
    <property type="molecule type" value="Genomic_DNA"/>
</dbReference>
<reference evidence="3 4" key="1">
    <citation type="submission" date="2018-03" db="EMBL/GenBank/DDBJ databases">
        <title>Genomic Encyclopedia of Archaeal and Bacterial Type Strains, Phase II (KMG-II): from individual species to whole genera.</title>
        <authorList>
            <person name="Goeker M."/>
        </authorList>
    </citation>
    <scope>NUCLEOTIDE SEQUENCE [LARGE SCALE GENOMIC DNA]</scope>
    <source>
        <strain evidence="3 4">DSM 100065</strain>
    </source>
</reference>
<dbReference type="RefSeq" id="WP_106348590.1">
    <property type="nucleotide sequence ID" value="NZ_PVUE01000005.1"/>
</dbReference>
<evidence type="ECO:0000313" key="4">
    <source>
        <dbReference type="Proteomes" id="UP000237752"/>
    </source>
</evidence>
<dbReference type="PANTHER" id="PTHR43798">
    <property type="entry name" value="MONOACYLGLYCEROL LIPASE"/>
    <property type="match status" value="1"/>
</dbReference>
<sequence>MTDTNLEQPLAFTDEGNPAGPPVVLSSSLGTTRAMWDPQVDALGAQFRVVRFDHLGHGQSDVPAGPYTLDQLGQNVLRLMDSLAIDKTSFVGLSMGGIIGMWLGVHAPDRLHRLVLMCTAAHFPTEESWRERAATVRAHGVAAVSESVLDRWFTDDLRATDPDSVAPYLAMVRATPAEGYAGSCEALGGADLREEIRTISAPTLAIAGADDPSTTPEALRFIAERVPGAQLEIVPQAAHLANVEQPDTVNTLLLTHLAGQGT</sequence>
<evidence type="ECO:0000259" key="2">
    <source>
        <dbReference type="Pfam" id="PF00561"/>
    </source>
</evidence>
<dbReference type="AlphaFoldDB" id="A0A2T1A240"/>
<feature type="region of interest" description="Disordered" evidence="1">
    <location>
        <begin position="1"/>
        <end position="23"/>
    </location>
</feature>
<evidence type="ECO:0000256" key="1">
    <source>
        <dbReference type="SAM" id="MobiDB-lite"/>
    </source>
</evidence>
<dbReference type="GO" id="GO:0042952">
    <property type="term" value="P:beta-ketoadipate pathway"/>
    <property type="evidence" value="ECO:0007669"/>
    <property type="project" value="InterPro"/>
</dbReference>
<name>A0A2T1A240_9ACTN</name>
<dbReference type="InterPro" id="IPR026968">
    <property type="entry name" value="PcaD/CatD"/>
</dbReference>
<evidence type="ECO:0000313" key="3">
    <source>
        <dbReference type="EMBL" id="PRZ42567.1"/>
    </source>
</evidence>
<comment type="caution">
    <text evidence="3">The sequence shown here is derived from an EMBL/GenBank/DDBJ whole genome shotgun (WGS) entry which is preliminary data.</text>
</comment>
<gene>
    <name evidence="3" type="ORF">CLV47_105189</name>
</gene>
<accession>A0A2T1A240</accession>
<dbReference type="InterPro" id="IPR050266">
    <property type="entry name" value="AB_hydrolase_sf"/>
</dbReference>
<dbReference type="InterPro" id="IPR029058">
    <property type="entry name" value="AB_hydrolase_fold"/>
</dbReference>
<dbReference type="SUPFAM" id="SSF53474">
    <property type="entry name" value="alpha/beta-Hydrolases"/>
    <property type="match status" value="1"/>
</dbReference>
<keyword evidence="4" id="KW-1185">Reference proteome</keyword>
<dbReference type="OrthoDB" id="9785847at2"/>
<dbReference type="PRINTS" id="PR00111">
    <property type="entry name" value="ABHYDROLASE"/>
</dbReference>
<dbReference type="Pfam" id="PF00561">
    <property type="entry name" value="Abhydrolase_1"/>
    <property type="match status" value="1"/>
</dbReference>
<protein>
    <submittedName>
        <fullName evidence="3">3-oxoadipate enol-lactonase</fullName>
    </submittedName>
</protein>
<dbReference type="NCBIfam" id="TIGR02427">
    <property type="entry name" value="protocat_pcaD"/>
    <property type="match status" value="1"/>
</dbReference>
<feature type="domain" description="AB hydrolase-1" evidence="2">
    <location>
        <begin position="21"/>
        <end position="245"/>
    </location>
</feature>
<dbReference type="Gene3D" id="3.40.50.1820">
    <property type="entry name" value="alpha/beta hydrolase"/>
    <property type="match status" value="1"/>
</dbReference>
<dbReference type="GO" id="GO:0047570">
    <property type="term" value="F:3-oxoadipate enol-lactonase activity"/>
    <property type="evidence" value="ECO:0007669"/>
    <property type="project" value="InterPro"/>
</dbReference>